<comment type="caution">
    <text evidence="5">The sequence shown here is derived from an EMBL/GenBank/DDBJ whole genome shotgun (WGS) entry which is preliminary data.</text>
</comment>
<feature type="domain" description="HTH araC/xylS-type" evidence="4">
    <location>
        <begin position="171"/>
        <end position="269"/>
    </location>
</feature>
<keyword evidence="3" id="KW-0804">Transcription</keyword>
<evidence type="ECO:0000256" key="3">
    <source>
        <dbReference type="ARBA" id="ARBA00023163"/>
    </source>
</evidence>
<dbReference type="CDD" id="cd02208">
    <property type="entry name" value="cupin_RmlC-like"/>
    <property type="match status" value="1"/>
</dbReference>
<dbReference type="RefSeq" id="WP_253020923.1">
    <property type="nucleotide sequence ID" value="NZ_JAOSHN010000006.1"/>
</dbReference>
<organism evidence="5 6">
    <name type="scientific">Hominibacterium faecale</name>
    <dbReference type="NCBI Taxonomy" id="2839743"/>
    <lineage>
        <taxon>Bacteria</taxon>
        <taxon>Bacillati</taxon>
        <taxon>Bacillota</taxon>
        <taxon>Clostridia</taxon>
        <taxon>Peptostreptococcales</taxon>
        <taxon>Anaerovoracaceae</taxon>
        <taxon>Hominibacterium</taxon>
    </lineage>
</organism>
<dbReference type="AlphaFoldDB" id="A0A9J6QWF7"/>
<proteinExistence type="predicted"/>
<keyword evidence="1" id="KW-0805">Transcription regulation</keyword>
<dbReference type="Proteomes" id="UP001065549">
    <property type="component" value="Unassembled WGS sequence"/>
</dbReference>
<dbReference type="InterPro" id="IPR003313">
    <property type="entry name" value="AraC-bd"/>
</dbReference>
<keyword evidence="2" id="KW-0238">DNA-binding</keyword>
<dbReference type="SUPFAM" id="SSF46689">
    <property type="entry name" value="Homeodomain-like"/>
    <property type="match status" value="2"/>
</dbReference>
<dbReference type="GO" id="GO:0043565">
    <property type="term" value="F:sequence-specific DNA binding"/>
    <property type="evidence" value="ECO:0007669"/>
    <property type="project" value="InterPro"/>
</dbReference>
<dbReference type="InterPro" id="IPR020449">
    <property type="entry name" value="Tscrpt_reg_AraC-type_HTH"/>
</dbReference>
<dbReference type="PROSITE" id="PS01124">
    <property type="entry name" value="HTH_ARAC_FAMILY_2"/>
    <property type="match status" value="1"/>
</dbReference>
<evidence type="ECO:0000259" key="4">
    <source>
        <dbReference type="PROSITE" id="PS01124"/>
    </source>
</evidence>
<reference evidence="5" key="1">
    <citation type="submission" date="2022-09" db="EMBL/GenBank/DDBJ databases">
        <title>Culturomic study of gut microbiota in children with autism spectrum disorder.</title>
        <authorList>
            <person name="Efimov B.A."/>
            <person name="Chaplin A.V."/>
            <person name="Sokolova S.R."/>
            <person name="Pikina A.P."/>
            <person name="Korzhanova M."/>
            <person name="Belova V."/>
            <person name="Korostin D."/>
        </authorList>
    </citation>
    <scope>NUCLEOTIDE SEQUENCE</scope>
    <source>
        <strain evidence="5">ASD5510</strain>
    </source>
</reference>
<dbReference type="PRINTS" id="PR00032">
    <property type="entry name" value="HTHARAC"/>
</dbReference>
<dbReference type="Gene3D" id="2.60.120.10">
    <property type="entry name" value="Jelly Rolls"/>
    <property type="match status" value="1"/>
</dbReference>
<dbReference type="EMBL" id="JAOSHN010000006">
    <property type="protein sequence ID" value="MCU7379662.1"/>
    <property type="molecule type" value="Genomic_DNA"/>
</dbReference>
<keyword evidence="6" id="KW-1185">Reference proteome</keyword>
<dbReference type="SUPFAM" id="SSF51011">
    <property type="entry name" value="Glycosyl hydrolase domain"/>
    <property type="match status" value="1"/>
</dbReference>
<sequence length="645" mass="76124">MGFEENGMIYVSQSSIVGQTFHWHDELELLLVVEGSLDLKVGYEWFRLKAGDIMLINSDEIHSMKETNEKNVVICVYIDCNASYEKYPDFYEIVALWPYSEAFHKLNQRKHVIMEHVNRLAVLIDQNADRERIARQFDSFLKSLIYCYRVDITDLNGAAFQVTDEKMDIIYRTIKYLYSNYDHKVNLQDVSEQEYLSMFYLSHKFKDITGYSFRDWLNFVRVEKAEKLLLNTSSPITEIAYQCGFSDVRYFNKHFMKWYKISPNKYRKLFRESCEMYDDTERFEEPVPMADIIHKIESIVPEIKADADTENEIVIDLNTRKVAERLDPSWKEKLWCGGSNIIGYRKMKQIEEAQKDIEFMAIIADELFSAGTQQTEDPSMPQLHSVLNFLLDIFAKVYLIVGCSKDDQYEIDAAEESLRNFFKFYPRGRAAQMEFKIDMADNERETKEKIKEFTALLDSLNIRHKQYEHYKRPVDKRGNVETDYISNMIDGEIRMDWLYSKNGFKNNLYYFYFFLSKMGEAVVVKEESYVITRKEDDFQILFHNGGTKFKYPQQTEYKLILKNFRGSYKSVHYAWNSQRDDISSVIKNPNVIRYLSDSEYEMVDQASLPMISVDYIDEDQLKDKAFALELPPAAADMQLTLLIKV</sequence>
<dbReference type="PANTHER" id="PTHR43280">
    <property type="entry name" value="ARAC-FAMILY TRANSCRIPTIONAL REGULATOR"/>
    <property type="match status" value="1"/>
</dbReference>
<evidence type="ECO:0000313" key="6">
    <source>
        <dbReference type="Proteomes" id="UP001065549"/>
    </source>
</evidence>
<dbReference type="InterPro" id="IPR018060">
    <property type="entry name" value="HTH_AraC"/>
</dbReference>
<dbReference type="PANTHER" id="PTHR43280:SF34">
    <property type="entry name" value="ARAC-FAMILY TRANSCRIPTIONAL REGULATOR"/>
    <property type="match status" value="1"/>
</dbReference>
<protein>
    <submittedName>
        <fullName evidence="5">AraC family transcriptional regulator</fullName>
    </submittedName>
</protein>
<dbReference type="GO" id="GO:0003700">
    <property type="term" value="F:DNA-binding transcription factor activity"/>
    <property type="evidence" value="ECO:0007669"/>
    <property type="project" value="InterPro"/>
</dbReference>
<gene>
    <name evidence="5" type="ORF">OBO34_15050</name>
</gene>
<dbReference type="InterPro" id="IPR011051">
    <property type="entry name" value="RmlC_Cupin_sf"/>
</dbReference>
<dbReference type="Pfam" id="PF02311">
    <property type="entry name" value="AraC_binding"/>
    <property type="match status" value="1"/>
</dbReference>
<name>A0A9J6QWF7_9FIRM</name>
<evidence type="ECO:0000313" key="5">
    <source>
        <dbReference type="EMBL" id="MCU7379662.1"/>
    </source>
</evidence>
<dbReference type="InterPro" id="IPR009057">
    <property type="entry name" value="Homeodomain-like_sf"/>
</dbReference>
<dbReference type="Gene3D" id="2.60.40.1500">
    <property type="entry name" value="Glycosyl hydrolase domain, family 39"/>
    <property type="match status" value="1"/>
</dbReference>
<evidence type="ECO:0000256" key="2">
    <source>
        <dbReference type="ARBA" id="ARBA00023125"/>
    </source>
</evidence>
<dbReference type="SUPFAM" id="SSF51182">
    <property type="entry name" value="RmlC-like cupins"/>
    <property type="match status" value="1"/>
</dbReference>
<dbReference type="SMART" id="SM00342">
    <property type="entry name" value="HTH_ARAC"/>
    <property type="match status" value="1"/>
</dbReference>
<dbReference type="Gene3D" id="1.10.10.60">
    <property type="entry name" value="Homeodomain-like"/>
    <property type="match status" value="2"/>
</dbReference>
<dbReference type="Pfam" id="PF12833">
    <property type="entry name" value="HTH_18"/>
    <property type="match status" value="1"/>
</dbReference>
<accession>A0A9J6QWF7</accession>
<dbReference type="InterPro" id="IPR014710">
    <property type="entry name" value="RmlC-like_jellyroll"/>
</dbReference>
<evidence type="ECO:0000256" key="1">
    <source>
        <dbReference type="ARBA" id="ARBA00023015"/>
    </source>
</evidence>